<dbReference type="OrthoDB" id="8118055at2759"/>
<keyword evidence="12" id="KW-0479">Metal-binding</keyword>
<feature type="binding site" evidence="12">
    <location>
        <position position="564"/>
    </location>
    <ligand>
        <name>Ca(2+)</name>
        <dbReference type="ChEBI" id="CHEBI:29108"/>
    </ligand>
</feature>
<dbReference type="InterPro" id="IPR050749">
    <property type="entry name" value="Glycosyl_Hydrolase_47"/>
</dbReference>
<gene>
    <name evidence="15" type="ORF">PMIN01_07098</name>
</gene>
<dbReference type="AlphaFoldDB" id="A0A9P6GGY6"/>
<feature type="active site" evidence="11">
    <location>
        <position position="311"/>
    </location>
</feature>
<evidence type="ECO:0000313" key="15">
    <source>
        <dbReference type="EMBL" id="KAF9734195.1"/>
    </source>
</evidence>
<keyword evidence="6 13" id="KW-1015">Disulfide bond</keyword>
<dbReference type="GO" id="GO:0004571">
    <property type="term" value="F:mannosyl-oligosaccharide 1,2-alpha-mannosidase activity"/>
    <property type="evidence" value="ECO:0007669"/>
    <property type="project" value="UniProtKB-EC"/>
</dbReference>
<keyword evidence="5 14" id="KW-0378">Hydrolase</keyword>
<dbReference type="InterPro" id="IPR012341">
    <property type="entry name" value="6hp_glycosidase-like_sf"/>
</dbReference>
<dbReference type="PRINTS" id="PR00747">
    <property type="entry name" value="GLYHDRLASE47"/>
</dbReference>
<evidence type="ECO:0000256" key="4">
    <source>
        <dbReference type="ARBA" id="ARBA00022729"/>
    </source>
</evidence>
<comment type="caution">
    <text evidence="15">The sequence shown here is derived from an EMBL/GenBank/DDBJ whole genome shotgun (WGS) entry which is preliminary data.</text>
</comment>
<evidence type="ECO:0000256" key="14">
    <source>
        <dbReference type="RuleBase" id="RU361193"/>
    </source>
</evidence>
<dbReference type="GO" id="GO:0005509">
    <property type="term" value="F:calcium ion binding"/>
    <property type="evidence" value="ECO:0007669"/>
    <property type="project" value="InterPro"/>
</dbReference>
<evidence type="ECO:0000256" key="7">
    <source>
        <dbReference type="ARBA" id="ARBA00023180"/>
    </source>
</evidence>
<dbReference type="EC" id="3.2.1.-" evidence="14"/>
<keyword evidence="16" id="KW-1185">Reference proteome</keyword>
<evidence type="ECO:0000256" key="8">
    <source>
        <dbReference type="ARBA" id="ARBA00023295"/>
    </source>
</evidence>
<dbReference type="PANTHER" id="PTHR11742:SF101">
    <property type="entry name" value="MANNOSYL-OLIGOSACCHARIDE ALPHA-1,2-MANNOSIDASE 1B"/>
    <property type="match status" value="1"/>
</dbReference>
<evidence type="ECO:0000256" key="11">
    <source>
        <dbReference type="PIRSR" id="PIRSR601382-1"/>
    </source>
</evidence>
<dbReference type="SUPFAM" id="SSF48225">
    <property type="entry name" value="Seven-hairpin glycosidases"/>
    <property type="match status" value="1"/>
</dbReference>
<feature type="active site" evidence="11">
    <location>
        <position position="469"/>
    </location>
</feature>
<dbReference type="EMBL" id="WJXW01000007">
    <property type="protein sequence ID" value="KAF9734195.1"/>
    <property type="molecule type" value="Genomic_DNA"/>
</dbReference>
<keyword evidence="7" id="KW-0325">Glycoprotein</keyword>
<evidence type="ECO:0000256" key="13">
    <source>
        <dbReference type="PIRSR" id="PIRSR601382-3"/>
    </source>
</evidence>
<comment type="cofactor">
    <cofactor evidence="1 12">
        <name>Ca(2+)</name>
        <dbReference type="ChEBI" id="CHEBI:29108"/>
    </cofactor>
</comment>
<dbReference type="InterPro" id="IPR001382">
    <property type="entry name" value="Glyco_hydro_47"/>
</dbReference>
<evidence type="ECO:0000313" key="16">
    <source>
        <dbReference type="Proteomes" id="UP000756921"/>
    </source>
</evidence>
<comment type="similarity">
    <text evidence="3 14">Belongs to the glycosyl hydrolase 47 family.</text>
</comment>
<feature type="disulfide bond" evidence="13">
    <location>
        <begin position="383"/>
        <end position="412"/>
    </location>
</feature>
<dbReference type="InterPro" id="IPR036026">
    <property type="entry name" value="Seven-hairpin_glycosidases"/>
</dbReference>
<comment type="pathway">
    <text evidence="2">Protein modification; protein glycosylation.</text>
</comment>
<comment type="catalytic activity">
    <reaction evidence="10">
        <text>N(4)-(alpha-D-Man-(1-&gt;2)-alpha-D-Man-(1-&gt;2)-alpha-D-Man-(1-&gt;3)-[alpha-D-Man-(1-&gt;2)-alpha-D-Man-(1-&gt;3)-[alpha-D-Man-(1-&gt;2)-alpha-D-Man-(1-&gt;6)]-alpha-D-Man-(1-&gt;6)]-beta-D-Man-(1-&gt;4)-beta-D-GlcNAc-(1-&gt;4)-beta-D-GlcNAc)-L-asparaginyl-[protein] (N-glucan mannose isomer 9A1,2,3B1,2,3) + 4 H2O = N(4)-(alpha-D-Man-(1-&gt;3)-[alpha-D-Man-(1-&gt;3)-[alpha-D-Man-(1-&gt;6)]-alpha-D-Man-(1-&gt;6)]-beta-D-Man-(1-&gt;4)-beta-D-GlcNAc-(1-&gt;4)-beta-D-GlcNAc)-L-asparaginyl-[protein] (N-glucan mannose isomer 5A1,2) + 4 beta-D-mannose</text>
        <dbReference type="Rhea" id="RHEA:56008"/>
        <dbReference type="Rhea" id="RHEA-COMP:14356"/>
        <dbReference type="Rhea" id="RHEA-COMP:14367"/>
        <dbReference type="ChEBI" id="CHEBI:15377"/>
        <dbReference type="ChEBI" id="CHEBI:28563"/>
        <dbReference type="ChEBI" id="CHEBI:59087"/>
        <dbReference type="ChEBI" id="CHEBI:139493"/>
        <dbReference type="EC" id="3.2.1.113"/>
    </reaction>
</comment>
<evidence type="ECO:0000256" key="10">
    <source>
        <dbReference type="ARBA" id="ARBA00048605"/>
    </source>
</evidence>
<dbReference type="GO" id="GO:0036503">
    <property type="term" value="P:ERAD pathway"/>
    <property type="evidence" value="ECO:0007669"/>
    <property type="project" value="UniProtKB-ARBA"/>
</dbReference>
<keyword evidence="8 14" id="KW-0326">Glycosidase</keyword>
<feature type="active site" description="Proton donor" evidence="11">
    <location>
        <position position="426"/>
    </location>
</feature>
<dbReference type="GO" id="GO:0005975">
    <property type="term" value="P:carbohydrate metabolic process"/>
    <property type="evidence" value="ECO:0007669"/>
    <property type="project" value="InterPro"/>
</dbReference>
<sequence>MPGFRRWVKSKFDKNPNGSCKLLAAVLVVSFYLMIKEFSGPAVRLSSTIPKYGANVQCTHWTNGWATADEEKADKVRDAMNYTFWKYRENAWGSDDILPVSGSGSSSRNGWGAFIVDSATTLVLMGLWDELALSVEHIIAVDFTKTDALVDPFETTIRYLGGLVSLVDLYDAGVIPNDVVARDARDAILQQAVTLANALGPAYDSPTRLPWPRVDFSQSKGVADSPAVSSQDSKYKNPVVGPARAGSSILENRVLTRLTGDSTYARNSTLAWAPLVWTKWLCKYPGTVDAPIDIVTGEPVGRQRHWDAGHDSFYEYLLKITLLAPPFDPYFSEYKEKFGLAAGSLREQYASRSASAPNHTMQHLFVARDDDDWFLNKQSHLACFAPGTLLLASKAYEDESLGLFALALLEGCRHTYESTPSKIGPEAWSWIPKFGYDYPIYSPETPREKAEWRTSGFWSTDARYKGRPEYVESLFYAHRITGEARFREWAWEAFTAMEQHCKAPYGYAQLADVYRVEPEQWSGAGEGRWIDMQESFWAAETLKYLWLTFSDANIASLDRWVFSTEGHPFRMIR</sequence>
<dbReference type="PANTHER" id="PTHR11742">
    <property type="entry name" value="MANNOSYL-OLIGOSACCHARIDE ALPHA-1,2-MANNOSIDASE-RELATED"/>
    <property type="match status" value="1"/>
</dbReference>
<keyword evidence="12" id="KW-0106">Calcium</keyword>
<dbReference type="GO" id="GO:0016020">
    <property type="term" value="C:membrane"/>
    <property type="evidence" value="ECO:0007669"/>
    <property type="project" value="InterPro"/>
</dbReference>
<proteinExistence type="inferred from homology"/>
<evidence type="ECO:0000256" key="1">
    <source>
        <dbReference type="ARBA" id="ARBA00001913"/>
    </source>
</evidence>
<feature type="active site" description="Proton donor" evidence="11">
    <location>
        <position position="154"/>
    </location>
</feature>
<dbReference type="Proteomes" id="UP000756921">
    <property type="component" value="Unassembled WGS sequence"/>
</dbReference>
<evidence type="ECO:0000256" key="5">
    <source>
        <dbReference type="ARBA" id="ARBA00022801"/>
    </source>
</evidence>
<reference evidence="15" key="1">
    <citation type="journal article" date="2020" name="Mol. Plant Microbe Interact.">
        <title>Genome Sequence of the Biocontrol Agent Coniothyrium minitans strain Conio (IMI 134523).</title>
        <authorList>
            <person name="Patel D."/>
            <person name="Shittu T.A."/>
            <person name="Baroncelli R."/>
            <person name="Muthumeenakshi S."/>
            <person name="Osborne T.H."/>
            <person name="Janganan T.K."/>
            <person name="Sreenivasaprasad S."/>
        </authorList>
    </citation>
    <scope>NUCLEOTIDE SEQUENCE</scope>
    <source>
        <strain evidence="15">Conio</strain>
    </source>
</reference>
<evidence type="ECO:0000256" key="12">
    <source>
        <dbReference type="PIRSR" id="PIRSR601382-2"/>
    </source>
</evidence>
<organism evidence="15 16">
    <name type="scientific">Paraphaeosphaeria minitans</name>
    <dbReference type="NCBI Taxonomy" id="565426"/>
    <lineage>
        <taxon>Eukaryota</taxon>
        <taxon>Fungi</taxon>
        <taxon>Dikarya</taxon>
        <taxon>Ascomycota</taxon>
        <taxon>Pezizomycotina</taxon>
        <taxon>Dothideomycetes</taxon>
        <taxon>Pleosporomycetidae</taxon>
        <taxon>Pleosporales</taxon>
        <taxon>Massarineae</taxon>
        <taxon>Didymosphaeriaceae</taxon>
        <taxon>Paraphaeosphaeria</taxon>
    </lineage>
</organism>
<dbReference type="Gene3D" id="1.50.10.10">
    <property type="match status" value="1"/>
</dbReference>
<evidence type="ECO:0000256" key="2">
    <source>
        <dbReference type="ARBA" id="ARBA00004922"/>
    </source>
</evidence>
<protein>
    <recommendedName>
        <fullName evidence="14">alpha-1,2-Mannosidase</fullName>
        <ecNumber evidence="14">3.2.1.-</ecNumber>
    </recommendedName>
</protein>
<comment type="catalytic activity">
    <reaction evidence="9">
        <text>N(4)-(alpha-D-Man-(1-&gt;2)-alpha-D-Man-(1-&gt;2)-alpha-D-Man-(1-&gt;3)-[alpha-D-Man-(1-&gt;3)-[alpha-D-Man-(1-&gt;2)-alpha-D-Man-(1-&gt;6)]-alpha-D-Man-(1-&gt;6)]-beta-D-Man-(1-&gt;4)-beta-D-GlcNAc-(1-&gt;4)-beta-D-GlcNAc)-L-asparaginyl-[protein] (N-glucan mannose isomer 8A1,2,3B1,3) + 3 H2O = N(4)-(alpha-D-Man-(1-&gt;3)-[alpha-D-Man-(1-&gt;3)-[alpha-D-Man-(1-&gt;6)]-alpha-D-Man-(1-&gt;6)]-beta-D-Man-(1-&gt;4)-beta-D-GlcNAc-(1-&gt;4)-beta-D-GlcNAc)-L-asparaginyl-[protein] (N-glucan mannose isomer 5A1,2) + 3 beta-D-mannose</text>
        <dbReference type="Rhea" id="RHEA:56028"/>
        <dbReference type="Rhea" id="RHEA-COMP:14358"/>
        <dbReference type="Rhea" id="RHEA-COMP:14367"/>
        <dbReference type="ChEBI" id="CHEBI:15377"/>
        <dbReference type="ChEBI" id="CHEBI:28563"/>
        <dbReference type="ChEBI" id="CHEBI:59087"/>
        <dbReference type="ChEBI" id="CHEBI:60628"/>
        <dbReference type="EC" id="3.2.1.113"/>
    </reaction>
</comment>
<name>A0A9P6GGY6_9PLEO</name>
<dbReference type="Pfam" id="PF01532">
    <property type="entry name" value="Glyco_hydro_47"/>
    <property type="match status" value="1"/>
</dbReference>
<dbReference type="GO" id="GO:0005783">
    <property type="term" value="C:endoplasmic reticulum"/>
    <property type="evidence" value="ECO:0007669"/>
    <property type="project" value="TreeGrafter"/>
</dbReference>
<evidence type="ECO:0000256" key="3">
    <source>
        <dbReference type="ARBA" id="ARBA00007658"/>
    </source>
</evidence>
<keyword evidence="4" id="KW-0732">Signal</keyword>
<evidence type="ECO:0000256" key="6">
    <source>
        <dbReference type="ARBA" id="ARBA00023157"/>
    </source>
</evidence>
<accession>A0A9P6GGY6</accession>
<evidence type="ECO:0000256" key="9">
    <source>
        <dbReference type="ARBA" id="ARBA00047669"/>
    </source>
</evidence>